<reference evidence="14" key="1">
    <citation type="submission" date="2011-10" db="EMBL/GenBank/DDBJ databases">
        <authorList>
            <person name="Genoscope - CEA"/>
        </authorList>
    </citation>
    <scope>NUCLEOTIDE SEQUENCE</scope>
</reference>
<gene>
    <name evidence="14" type="primary">Piso0_003546</name>
    <name evidence="13" type="ORF">GNLVRS01_PISO0G14702g</name>
    <name evidence="14" type="ORF">GNLVRS01_PISO0H14703g</name>
</gene>
<keyword evidence="9" id="KW-0961">Cell wall biogenesis/degradation</keyword>
<dbReference type="HOGENOM" id="CLU_033459_2_0_1"/>
<dbReference type="Proteomes" id="UP000005222">
    <property type="component" value="Chromosome G"/>
</dbReference>
<keyword evidence="3" id="KW-0134">Cell wall</keyword>
<feature type="signal peptide" evidence="12">
    <location>
        <begin position="1"/>
        <end position="18"/>
    </location>
</feature>
<dbReference type="GO" id="GO:0009277">
    <property type="term" value="C:fungal-type cell wall"/>
    <property type="evidence" value="ECO:0007669"/>
    <property type="project" value="TreeGrafter"/>
</dbReference>
<evidence type="ECO:0000256" key="7">
    <source>
        <dbReference type="ARBA" id="ARBA00023277"/>
    </source>
</evidence>
<keyword evidence="5 12" id="KW-0732">Signal</keyword>
<accession>G8YIE3</accession>
<organism evidence="14 15">
    <name type="scientific">Pichia sorbitophila (strain ATCC MYA-4447 / BCRC 22081 / CBS 7064 / NBRC 10061 / NRRL Y-12695)</name>
    <name type="common">Hybrid yeast</name>
    <dbReference type="NCBI Taxonomy" id="559304"/>
    <lineage>
        <taxon>Eukaryota</taxon>
        <taxon>Fungi</taxon>
        <taxon>Dikarya</taxon>
        <taxon>Ascomycota</taxon>
        <taxon>Saccharomycotina</taxon>
        <taxon>Pichiomycetes</taxon>
        <taxon>Debaryomycetaceae</taxon>
        <taxon>Millerozyma</taxon>
    </lineage>
</organism>
<comment type="similarity">
    <text evidence="2">Belongs to the SUN family.</text>
</comment>
<sequence length="402" mass="41221">MRSTVLLGMLTLGAIAQAAPHGAHQHQHQHRRDVVTKVVLVDQNGNPVTSSSTQAAAGAANGVAAASSATSSATTIASSSPASAEASSTSSSEPSSSSSEPSSASSASASGSSSEGSSSPSSGGGDSSILGDLKAFANPTEKFEDGKYSCDSVPTGQGVIPITWLNSIKGGWSSVMNEKGDTSSSCKDGFYCSYACQAGMSKTQWPQQQPANGISVGGLECKNGKLYRTNKDQDYLCSWGDKSASFESKVNKQISICRTDYPGSENMIVPTLLEAGGSAPVSVVDSSSYYKWKGGKTSTQYYVNDAGVSVQDGCVWGNAGSGIGNWAPVVLGAGRTDGKTYLSLIPNPNNKKAPNYNIKIVGEDGGQVVGDCKYENGHYSGGSGSDGCTVTVTSGKAKFVFY</sequence>
<keyword evidence="10" id="KW-0624">Polysaccharide degradation</keyword>
<name>G8YIE3_PICSO</name>
<keyword evidence="6" id="KW-0378">Hydrolase</keyword>
<evidence type="ECO:0000256" key="2">
    <source>
        <dbReference type="ARBA" id="ARBA00010579"/>
    </source>
</evidence>
<dbReference type="GO" id="GO:0031505">
    <property type="term" value="P:fungal-type cell wall organization"/>
    <property type="evidence" value="ECO:0007669"/>
    <property type="project" value="TreeGrafter"/>
</dbReference>
<evidence type="ECO:0000256" key="6">
    <source>
        <dbReference type="ARBA" id="ARBA00022801"/>
    </source>
</evidence>
<reference evidence="15" key="2">
    <citation type="journal article" date="2012" name="G3 (Bethesda)">
        <title>Pichia sorbitophila, an interspecies yeast hybrid reveals early steps of genome resolution following polyploidization.</title>
        <authorList>
            <person name="Leh Louis V."/>
            <person name="Despons L."/>
            <person name="Friedrich A."/>
            <person name="Martin T."/>
            <person name="Durrens P."/>
            <person name="Casaregola S."/>
            <person name="Neuveglise C."/>
            <person name="Fairhead C."/>
            <person name="Marck C."/>
            <person name="Cruz J.A."/>
            <person name="Straub M.L."/>
            <person name="Kugler V."/>
            <person name="Sacerdot C."/>
            <person name="Uzunov Z."/>
            <person name="Thierry A."/>
            <person name="Weiss S."/>
            <person name="Bleykasten C."/>
            <person name="De Montigny J."/>
            <person name="Jacques N."/>
            <person name="Jung P."/>
            <person name="Lemaire M."/>
            <person name="Mallet S."/>
            <person name="Morel G."/>
            <person name="Richard G.F."/>
            <person name="Sarkar A."/>
            <person name="Savel G."/>
            <person name="Schacherer J."/>
            <person name="Seret M.L."/>
            <person name="Talla E."/>
            <person name="Samson G."/>
            <person name="Jubin C."/>
            <person name="Poulain J."/>
            <person name="Vacherie B."/>
            <person name="Barbe V."/>
            <person name="Pelletier E."/>
            <person name="Sherman D.J."/>
            <person name="Westhof E."/>
            <person name="Weissenbach J."/>
            <person name="Baret P.V."/>
            <person name="Wincker P."/>
            <person name="Gaillardin C."/>
            <person name="Dujon B."/>
            <person name="Souciet J.L."/>
        </authorList>
    </citation>
    <scope>NUCLEOTIDE SEQUENCE [LARGE SCALE GENOMIC DNA]</scope>
    <source>
        <strain evidence="15">ATCC MYA-4447 / BCRC 22081 / CBS 7064 / NBRC 10061 / NRRL Y-12695</strain>
    </source>
</reference>
<evidence type="ECO:0000313" key="15">
    <source>
        <dbReference type="Proteomes" id="UP000005222"/>
    </source>
</evidence>
<evidence type="ECO:0000256" key="5">
    <source>
        <dbReference type="ARBA" id="ARBA00022729"/>
    </source>
</evidence>
<evidence type="ECO:0000256" key="10">
    <source>
        <dbReference type="ARBA" id="ARBA00023326"/>
    </source>
</evidence>
<dbReference type="InterPro" id="IPR051526">
    <property type="entry name" value="Beta-Glucosidase_SUN"/>
</dbReference>
<feature type="chain" id="PRO_5007664786" evidence="12">
    <location>
        <begin position="19"/>
        <end position="402"/>
    </location>
</feature>
<dbReference type="PANTHER" id="PTHR31316">
    <property type="entry name" value="BETA-GLUCOSIDASE-LIKE PROTEIN NCA3, MITOCHONDRIAL-RELATED"/>
    <property type="match status" value="1"/>
</dbReference>
<dbReference type="EMBL" id="FO082053">
    <property type="protein sequence ID" value="CCE80430.1"/>
    <property type="molecule type" value="Genomic_DNA"/>
</dbReference>
<dbReference type="EMBL" id="FO082052">
    <property type="protein sequence ID" value="CCE81195.1"/>
    <property type="molecule type" value="Genomic_DNA"/>
</dbReference>
<dbReference type="AlphaFoldDB" id="G8YIE3"/>
<proteinExistence type="inferred from homology"/>
<protein>
    <submittedName>
        <fullName evidence="14">Piso0_003546 protein</fullName>
    </submittedName>
</protein>
<feature type="region of interest" description="Disordered" evidence="11">
    <location>
        <begin position="78"/>
        <end position="131"/>
    </location>
</feature>
<feature type="compositionally biased region" description="Low complexity" evidence="11">
    <location>
        <begin position="78"/>
        <end position="121"/>
    </location>
</feature>
<keyword evidence="7" id="KW-0119">Carbohydrate metabolism</keyword>
<keyword evidence="15" id="KW-1185">Reference proteome</keyword>
<evidence type="ECO:0000313" key="13">
    <source>
        <dbReference type="EMBL" id="CCE80430.1"/>
    </source>
</evidence>
<comment type="subcellular location">
    <subcellularLocation>
        <location evidence="1">Secreted</location>
        <location evidence="1">Cell wall</location>
    </subcellularLocation>
</comment>
<dbReference type="InterPro" id="IPR005556">
    <property type="entry name" value="SUN"/>
</dbReference>
<dbReference type="PANTHER" id="PTHR31316:SF0">
    <property type="entry name" value="SECRETED BETA-GLUCOSIDASE SIM1-RELATED"/>
    <property type="match status" value="1"/>
</dbReference>
<dbReference type="Pfam" id="PF03856">
    <property type="entry name" value="SUN"/>
    <property type="match status" value="1"/>
</dbReference>
<keyword evidence="8" id="KW-0326">Glycosidase</keyword>
<dbReference type="Proteomes" id="UP000005222">
    <property type="component" value="Chromosome H"/>
</dbReference>
<evidence type="ECO:0000256" key="9">
    <source>
        <dbReference type="ARBA" id="ARBA00023316"/>
    </source>
</evidence>
<dbReference type="InParanoid" id="G8YIE3"/>
<evidence type="ECO:0000313" key="14">
    <source>
        <dbReference type="EMBL" id="CCE81195.1"/>
    </source>
</evidence>
<evidence type="ECO:0000256" key="3">
    <source>
        <dbReference type="ARBA" id="ARBA00022512"/>
    </source>
</evidence>
<dbReference type="GO" id="GO:0000272">
    <property type="term" value="P:polysaccharide catabolic process"/>
    <property type="evidence" value="ECO:0007669"/>
    <property type="project" value="UniProtKB-KW"/>
</dbReference>
<dbReference type="GO" id="GO:0009986">
    <property type="term" value="C:cell surface"/>
    <property type="evidence" value="ECO:0007669"/>
    <property type="project" value="TreeGrafter"/>
</dbReference>
<dbReference type="eggNOG" id="ENOG502QREM">
    <property type="taxonomic scope" value="Eukaryota"/>
</dbReference>
<evidence type="ECO:0000256" key="12">
    <source>
        <dbReference type="SAM" id="SignalP"/>
    </source>
</evidence>
<evidence type="ECO:0000256" key="11">
    <source>
        <dbReference type="SAM" id="MobiDB-lite"/>
    </source>
</evidence>
<dbReference type="STRING" id="559304.G8YIE3"/>
<dbReference type="OrthoDB" id="5339822at2759"/>
<dbReference type="GO" id="GO:0016798">
    <property type="term" value="F:hydrolase activity, acting on glycosyl bonds"/>
    <property type="evidence" value="ECO:0007669"/>
    <property type="project" value="UniProtKB-KW"/>
</dbReference>
<evidence type="ECO:0000256" key="1">
    <source>
        <dbReference type="ARBA" id="ARBA00004191"/>
    </source>
</evidence>
<keyword evidence="4" id="KW-0964">Secreted</keyword>
<evidence type="ECO:0000256" key="8">
    <source>
        <dbReference type="ARBA" id="ARBA00023295"/>
    </source>
</evidence>
<evidence type="ECO:0000256" key="4">
    <source>
        <dbReference type="ARBA" id="ARBA00022525"/>
    </source>
</evidence>